<evidence type="ECO:0000256" key="3">
    <source>
        <dbReference type="ARBA" id="ARBA00022670"/>
    </source>
</evidence>
<comment type="caution">
    <text evidence="12">The sequence shown here is derived from an EMBL/GenBank/DDBJ whole genome shotgun (WGS) entry which is preliminary data.</text>
</comment>
<name>A0A1R1ER95_9BACL</name>
<feature type="domain" description="LysM" evidence="10">
    <location>
        <begin position="53"/>
        <end position="97"/>
    </location>
</feature>
<dbReference type="InterPro" id="IPR000834">
    <property type="entry name" value="Peptidase_M14"/>
</dbReference>
<dbReference type="InterPro" id="IPR036779">
    <property type="entry name" value="LysM_dom_sf"/>
</dbReference>
<accession>A0A1R1ER95</accession>
<dbReference type="PANTHER" id="PTHR11705">
    <property type="entry name" value="PROTEASE FAMILY M14 CARBOXYPEPTIDASE A,B"/>
    <property type="match status" value="1"/>
</dbReference>
<dbReference type="CDD" id="cd00118">
    <property type="entry name" value="LysM"/>
    <property type="match status" value="2"/>
</dbReference>
<dbReference type="Proteomes" id="UP000187172">
    <property type="component" value="Unassembled WGS sequence"/>
</dbReference>
<keyword evidence="7" id="KW-0482">Metalloprotease</keyword>
<feature type="region of interest" description="Disordered" evidence="9">
    <location>
        <begin position="264"/>
        <end position="285"/>
    </location>
</feature>
<feature type="domain" description="Peptidase M14" evidence="11">
    <location>
        <begin position="110"/>
        <end position="397"/>
    </location>
</feature>
<dbReference type="Gene3D" id="3.10.350.10">
    <property type="entry name" value="LysM domain"/>
    <property type="match status" value="2"/>
</dbReference>
<evidence type="ECO:0000256" key="7">
    <source>
        <dbReference type="ARBA" id="ARBA00023049"/>
    </source>
</evidence>
<evidence type="ECO:0000313" key="12">
    <source>
        <dbReference type="EMBL" id="OMF54364.1"/>
    </source>
</evidence>
<evidence type="ECO:0000256" key="5">
    <source>
        <dbReference type="ARBA" id="ARBA00022801"/>
    </source>
</evidence>
<evidence type="ECO:0000256" key="2">
    <source>
        <dbReference type="ARBA" id="ARBA00005988"/>
    </source>
</evidence>
<keyword evidence="4" id="KW-0479">Metal-binding</keyword>
<evidence type="ECO:0000256" key="6">
    <source>
        <dbReference type="ARBA" id="ARBA00022833"/>
    </source>
</evidence>
<evidence type="ECO:0000259" key="11">
    <source>
        <dbReference type="PROSITE" id="PS52035"/>
    </source>
</evidence>
<dbReference type="SUPFAM" id="SSF53187">
    <property type="entry name" value="Zn-dependent exopeptidases"/>
    <property type="match status" value="1"/>
</dbReference>
<gene>
    <name evidence="12" type="ORF">BK138_14330</name>
</gene>
<dbReference type="EMBL" id="MRTP01000003">
    <property type="protein sequence ID" value="OMF54364.1"/>
    <property type="molecule type" value="Genomic_DNA"/>
</dbReference>
<dbReference type="SMART" id="SM00631">
    <property type="entry name" value="Zn_pept"/>
    <property type="match status" value="1"/>
</dbReference>
<evidence type="ECO:0000259" key="10">
    <source>
        <dbReference type="PROSITE" id="PS51782"/>
    </source>
</evidence>
<evidence type="ECO:0000313" key="13">
    <source>
        <dbReference type="Proteomes" id="UP000187172"/>
    </source>
</evidence>
<evidence type="ECO:0000256" key="8">
    <source>
        <dbReference type="PROSITE-ProRule" id="PRU01379"/>
    </source>
</evidence>
<dbReference type="RefSeq" id="WP_076170268.1">
    <property type="nucleotide sequence ID" value="NZ_MRTP01000003.1"/>
</dbReference>
<dbReference type="GO" id="GO:0008270">
    <property type="term" value="F:zinc ion binding"/>
    <property type="evidence" value="ECO:0007669"/>
    <property type="project" value="InterPro"/>
</dbReference>
<dbReference type="Gene3D" id="3.40.630.10">
    <property type="entry name" value="Zn peptidases"/>
    <property type="match status" value="1"/>
</dbReference>
<evidence type="ECO:0000256" key="9">
    <source>
        <dbReference type="SAM" id="MobiDB-lite"/>
    </source>
</evidence>
<dbReference type="PRINTS" id="PR00765">
    <property type="entry name" value="CRBOXYPTASEA"/>
</dbReference>
<dbReference type="GO" id="GO:0004181">
    <property type="term" value="F:metallocarboxypeptidase activity"/>
    <property type="evidence" value="ECO:0007669"/>
    <property type="project" value="InterPro"/>
</dbReference>
<reference evidence="12 13" key="1">
    <citation type="submission" date="2016-11" db="EMBL/GenBank/DDBJ databases">
        <title>Paenibacillus species isolates.</title>
        <authorList>
            <person name="Beno S.M."/>
        </authorList>
    </citation>
    <scope>NUCLEOTIDE SEQUENCE [LARGE SCALE GENOMIC DNA]</scope>
    <source>
        <strain evidence="12 13">FSL R5-0378</strain>
    </source>
</reference>
<keyword evidence="5" id="KW-0378">Hydrolase</keyword>
<dbReference type="SMART" id="SM00257">
    <property type="entry name" value="LysM"/>
    <property type="match status" value="2"/>
</dbReference>
<evidence type="ECO:0000256" key="4">
    <source>
        <dbReference type="ARBA" id="ARBA00022723"/>
    </source>
</evidence>
<dbReference type="InterPro" id="IPR057246">
    <property type="entry name" value="CARBOXYPEPT_ZN_1"/>
</dbReference>
<dbReference type="GO" id="GO:0006508">
    <property type="term" value="P:proteolysis"/>
    <property type="evidence" value="ECO:0007669"/>
    <property type="project" value="UniProtKB-KW"/>
</dbReference>
<feature type="domain" description="LysM" evidence="10">
    <location>
        <begin position="2"/>
        <end position="47"/>
    </location>
</feature>
<organism evidence="12 13">
    <name type="scientific">Paenibacillus rhizosphaerae</name>
    <dbReference type="NCBI Taxonomy" id="297318"/>
    <lineage>
        <taxon>Bacteria</taxon>
        <taxon>Bacillati</taxon>
        <taxon>Bacillota</taxon>
        <taxon>Bacilli</taxon>
        <taxon>Bacillales</taxon>
        <taxon>Paenibacillaceae</taxon>
        <taxon>Paenibacillus</taxon>
    </lineage>
</organism>
<dbReference type="STRING" id="297318.BK138_14330"/>
<feature type="active site" description="Proton donor/acceptor" evidence="8">
    <location>
        <position position="369"/>
    </location>
</feature>
<dbReference type="PANTHER" id="PTHR11705:SF143">
    <property type="entry name" value="SLL0236 PROTEIN"/>
    <property type="match status" value="1"/>
</dbReference>
<protein>
    <submittedName>
        <fullName evidence="12">Peptidase M14</fullName>
    </submittedName>
</protein>
<dbReference type="PROSITE" id="PS00132">
    <property type="entry name" value="CARBOXYPEPT_ZN_1"/>
    <property type="match status" value="1"/>
</dbReference>
<keyword evidence="6" id="KW-0862">Zinc</keyword>
<dbReference type="CDD" id="cd06229">
    <property type="entry name" value="M14_Endopeptidase_I"/>
    <property type="match status" value="1"/>
</dbReference>
<dbReference type="GO" id="GO:0005615">
    <property type="term" value="C:extracellular space"/>
    <property type="evidence" value="ECO:0007669"/>
    <property type="project" value="TreeGrafter"/>
</dbReference>
<evidence type="ECO:0000256" key="1">
    <source>
        <dbReference type="ARBA" id="ARBA00001947"/>
    </source>
</evidence>
<dbReference type="Pfam" id="PF00246">
    <property type="entry name" value="Peptidase_M14"/>
    <property type="match status" value="1"/>
</dbReference>
<dbReference type="InterPro" id="IPR018392">
    <property type="entry name" value="LysM"/>
</dbReference>
<keyword evidence="13" id="KW-1185">Reference proteome</keyword>
<dbReference type="AlphaFoldDB" id="A0A1R1ER95"/>
<dbReference type="PROSITE" id="PS52035">
    <property type="entry name" value="PEPTIDASE_M14"/>
    <property type="match status" value="1"/>
</dbReference>
<dbReference type="PROSITE" id="PS51782">
    <property type="entry name" value="LYSM"/>
    <property type="match status" value="2"/>
</dbReference>
<proteinExistence type="inferred from homology"/>
<dbReference type="SUPFAM" id="SSF54106">
    <property type="entry name" value="LysM domain"/>
    <property type="match status" value="2"/>
</dbReference>
<keyword evidence="3" id="KW-0645">Protease</keyword>
<comment type="similarity">
    <text evidence="2 8">Belongs to the peptidase M14 family.</text>
</comment>
<sequence>MQQYTVKKGDTLRRIAASKGLSASHIINANPWAPDQPYLIPGQILYLPSSPRRRYEVQAGDTLDRIAAAFQTREEAIMEMNPGISPHVLPEGRILVLPPSERAGIVQLLGEYGYRQMKEDIRQLAAFYPKIETGSIGESVLGKPLPYVKIGEGGKHIHVNASIHANEWITTPSVMRFIEEYVCSLQYGERWNGYDPVQWYQQCTLWVVPMVNPDGVELVQEGIHPGHPYYRQLTEWNGCRRDFRHWKANIHGVDLGDQFPAHWEEEVQRRGKRSPSPRDYPGTAPLTEPEAAALAAFTLETSPDAAVSLHSQGQEIYWNYRNYEPKESREWSRRLGQVSGYRPVRLEGSDAGYKDWFIQHFRRPGFTVEVGLGKNPLPLEDYDQISLDVGLILAELMSL</sequence>
<dbReference type="Pfam" id="PF01476">
    <property type="entry name" value="LysM"/>
    <property type="match status" value="2"/>
</dbReference>
<dbReference type="InterPro" id="IPR034274">
    <property type="entry name" value="ENP1_M14_CPD"/>
</dbReference>
<comment type="cofactor">
    <cofactor evidence="1">
        <name>Zn(2+)</name>
        <dbReference type="ChEBI" id="CHEBI:29105"/>
    </cofactor>
</comment>